<evidence type="ECO:0000313" key="2">
    <source>
        <dbReference type="Proteomes" id="UP000235220"/>
    </source>
</evidence>
<dbReference type="GeneID" id="109004240"/>
<dbReference type="OrthoDB" id="1194482at2759"/>
<protein>
    <submittedName>
        <fullName evidence="3">Trigger factor</fullName>
    </submittedName>
</protein>
<reference evidence="3" key="1">
    <citation type="submission" date="2025-08" db="UniProtKB">
        <authorList>
            <consortium name="RefSeq"/>
        </authorList>
    </citation>
    <scope>IDENTIFICATION</scope>
    <source>
        <tissue evidence="3">Leaves</tissue>
    </source>
</reference>
<dbReference type="FunCoup" id="A0A2I4G2X8">
    <property type="interactions" value="33"/>
</dbReference>
<gene>
    <name evidence="3" type="primary">LOC109004240</name>
</gene>
<feature type="region of interest" description="Disordered" evidence="1">
    <location>
        <begin position="79"/>
        <end position="141"/>
    </location>
</feature>
<feature type="compositionally biased region" description="Basic and acidic residues" evidence="1">
    <location>
        <begin position="87"/>
        <end position="120"/>
    </location>
</feature>
<keyword evidence="2" id="KW-1185">Reference proteome</keyword>
<dbReference type="KEGG" id="jre:109004240"/>
<dbReference type="RefSeq" id="XP_018838267.1">
    <property type="nucleotide sequence ID" value="XM_018982722.2"/>
</dbReference>
<dbReference type="Gramene" id="Jr07_10620_p1">
    <property type="protein sequence ID" value="cds.Jr07_10620_p1"/>
    <property type="gene ID" value="Jr07_10620"/>
</dbReference>
<accession>A0A2I4G2X8</accession>
<proteinExistence type="predicted"/>
<organism evidence="2 3">
    <name type="scientific">Juglans regia</name>
    <name type="common">English walnut</name>
    <dbReference type="NCBI Taxonomy" id="51240"/>
    <lineage>
        <taxon>Eukaryota</taxon>
        <taxon>Viridiplantae</taxon>
        <taxon>Streptophyta</taxon>
        <taxon>Embryophyta</taxon>
        <taxon>Tracheophyta</taxon>
        <taxon>Spermatophyta</taxon>
        <taxon>Magnoliopsida</taxon>
        <taxon>eudicotyledons</taxon>
        <taxon>Gunneridae</taxon>
        <taxon>Pentapetalae</taxon>
        <taxon>rosids</taxon>
        <taxon>fabids</taxon>
        <taxon>Fagales</taxon>
        <taxon>Juglandaceae</taxon>
        <taxon>Juglans</taxon>
    </lineage>
</organism>
<sequence length="154" mass="16735">MGVVEASKGVVGDIRRRFGGIKERVLEKMAAAAVPADALDNARHLLETTVRDVTVAAQGLTKDALHRVKTQLVDVLPSLSPAITTKMVDEADKEANRDENAESERGEVESNDHDQPPRHDDDDDDDDDDDSTHGKAPFISPASSLFLNIPLSRL</sequence>
<name>A0A2I4G2X8_JUGRE</name>
<dbReference type="Proteomes" id="UP000235220">
    <property type="component" value="Chromosome 7"/>
</dbReference>
<evidence type="ECO:0000256" key="1">
    <source>
        <dbReference type="SAM" id="MobiDB-lite"/>
    </source>
</evidence>
<evidence type="ECO:0000313" key="3">
    <source>
        <dbReference type="RefSeq" id="XP_018838267.1"/>
    </source>
</evidence>
<feature type="compositionally biased region" description="Acidic residues" evidence="1">
    <location>
        <begin position="121"/>
        <end position="130"/>
    </location>
</feature>
<dbReference type="AlphaFoldDB" id="A0A2I4G2X8"/>